<gene>
    <name evidence="2" type="ORF">ASPTUDRAFT_409612</name>
</gene>
<evidence type="ECO:0000256" key="1">
    <source>
        <dbReference type="SAM" id="MobiDB-lite"/>
    </source>
</evidence>
<name>A0A1L9NG67_ASPTC</name>
<feature type="compositionally biased region" description="Low complexity" evidence="1">
    <location>
        <begin position="60"/>
        <end position="73"/>
    </location>
</feature>
<reference evidence="3" key="1">
    <citation type="journal article" date="2017" name="Genome Biol.">
        <title>Comparative genomics reveals high biological diversity and specific adaptations in the industrially and medically important fungal genus Aspergillus.</title>
        <authorList>
            <person name="de Vries R.P."/>
            <person name="Riley R."/>
            <person name="Wiebenga A."/>
            <person name="Aguilar-Osorio G."/>
            <person name="Amillis S."/>
            <person name="Uchima C.A."/>
            <person name="Anderluh G."/>
            <person name="Asadollahi M."/>
            <person name="Askin M."/>
            <person name="Barry K."/>
            <person name="Battaglia E."/>
            <person name="Bayram O."/>
            <person name="Benocci T."/>
            <person name="Braus-Stromeyer S.A."/>
            <person name="Caldana C."/>
            <person name="Canovas D."/>
            <person name="Cerqueira G.C."/>
            <person name="Chen F."/>
            <person name="Chen W."/>
            <person name="Choi C."/>
            <person name="Clum A."/>
            <person name="Dos Santos R.A."/>
            <person name="Damasio A.R."/>
            <person name="Diallinas G."/>
            <person name="Emri T."/>
            <person name="Fekete E."/>
            <person name="Flipphi M."/>
            <person name="Freyberg S."/>
            <person name="Gallo A."/>
            <person name="Gournas C."/>
            <person name="Habgood R."/>
            <person name="Hainaut M."/>
            <person name="Harispe M.L."/>
            <person name="Henrissat B."/>
            <person name="Hilden K.S."/>
            <person name="Hope R."/>
            <person name="Hossain A."/>
            <person name="Karabika E."/>
            <person name="Karaffa L."/>
            <person name="Karanyi Z."/>
            <person name="Krasevec N."/>
            <person name="Kuo A."/>
            <person name="Kusch H."/>
            <person name="LaButti K."/>
            <person name="Lagendijk E.L."/>
            <person name="Lapidus A."/>
            <person name="Levasseur A."/>
            <person name="Lindquist E."/>
            <person name="Lipzen A."/>
            <person name="Logrieco A.F."/>
            <person name="MacCabe A."/>
            <person name="Maekelae M.R."/>
            <person name="Malavazi I."/>
            <person name="Melin P."/>
            <person name="Meyer V."/>
            <person name="Mielnichuk N."/>
            <person name="Miskei M."/>
            <person name="Molnar A.P."/>
            <person name="Mule G."/>
            <person name="Ngan C.Y."/>
            <person name="Orejas M."/>
            <person name="Orosz E."/>
            <person name="Ouedraogo J.P."/>
            <person name="Overkamp K.M."/>
            <person name="Park H.-S."/>
            <person name="Perrone G."/>
            <person name="Piumi F."/>
            <person name="Punt P.J."/>
            <person name="Ram A.F."/>
            <person name="Ramon A."/>
            <person name="Rauscher S."/>
            <person name="Record E."/>
            <person name="Riano-Pachon D.M."/>
            <person name="Robert V."/>
            <person name="Roehrig J."/>
            <person name="Ruller R."/>
            <person name="Salamov A."/>
            <person name="Salih N.S."/>
            <person name="Samson R.A."/>
            <person name="Sandor E."/>
            <person name="Sanguinetti M."/>
            <person name="Schuetze T."/>
            <person name="Sepcic K."/>
            <person name="Shelest E."/>
            <person name="Sherlock G."/>
            <person name="Sophianopoulou V."/>
            <person name="Squina F.M."/>
            <person name="Sun H."/>
            <person name="Susca A."/>
            <person name="Todd R.B."/>
            <person name="Tsang A."/>
            <person name="Unkles S.E."/>
            <person name="van de Wiele N."/>
            <person name="van Rossen-Uffink D."/>
            <person name="Oliveira J.V."/>
            <person name="Vesth T.C."/>
            <person name="Visser J."/>
            <person name="Yu J.-H."/>
            <person name="Zhou M."/>
            <person name="Andersen M.R."/>
            <person name="Archer D.B."/>
            <person name="Baker S.E."/>
            <person name="Benoit I."/>
            <person name="Brakhage A.A."/>
            <person name="Braus G.H."/>
            <person name="Fischer R."/>
            <person name="Frisvad J.C."/>
            <person name="Goldman G.H."/>
            <person name="Houbraken J."/>
            <person name="Oakley B."/>
            <person name="Pocsi I."/>
            <person name="Scazzocchio C."/>
            <person name="Seiboth B."/>
            <person name="vanKuyk P.A."/>
            <person name="Wortman J."/>
            <person name="Dyer P.S."/>
            <person name="Grigoriev I.V."/>
        </authorList>
    </citation>
    <scope>NUCLEOTIDE SEQUENCE [LARGE SCALE GENOMIC DNA]</scope>
    <source>
        <strain evidence="3">CBS 134.48</strain>
    </source>
</reference>
<feature type="compositionally biased region" description="Basic and acidic residues" evidence="1">
    <location>
        <begin position="21"/>
        <end position="40"/>
    </location>
</feature>
<sequence>MPSNLPARLFNSCSFSTPDPATEHSDHTGRIEKQEKKYAEGKPAQIWRMNDGRTRRMTGSEQSSPEQVSSSPALRPPSMPSPPSQGSRDVAPYPLAASFHTPPSLRRLRDFLPESDGPYKKNFRLYFPPDVTSYDTPRTFDRN</sequence>
<protein>
    <submittedName>
        <fullName evidence="2">Uncharacterized protein</fullName>
    </submittedName>
</protein>
<feature type="region of interest" description="Disordered" evidence="1">
    <location>
        <begin position="1"/>
        <end position="120"/>
    </location>
</feature>
<organism evidence="2 3">
    <name type="scientific">Aspergillus tubingensis (strain CBS 134.48)</name>
    <dbReference type="NCBI Taxonomy" id="767770"/>
    <lineage>
        <taxon>Eukaryota</taxon>
        <taxon>Fungi</taxon>
        <taxon>Dikarya</taxon>
        <taxon>Ascomycota</taxon>
        <taxon>Pezizomycotina</taxon>
        <taxon>Eurotiomycetes</taxon>
        <taxon>Eurotiomycetidae</taxon>
        <taxon>Eurotiales</taxon>
        <taxon>Aspergillaceae</taxon>
        <taxon>Aspergillus</taxon>
        <taxon>Aspergillus subgen. Circumdati</taxon>
    </lineage>
</organism>
<evidence type="ECO:0000313" key="2">
    <source>
        <dbReference type="EMBL" id="OJI88243.1"/>
    </source>
</evidence>
<evidence type="ECO:0000313" key="3">
    <source>
        <dbReference type="Proteomes" id="UP000184304"/>
    </source>
</evidence>
<feature type="compositionally biased region" description="Pro residues" evidence="1">
    <location>
        <begin position="74"/>
        <end position="83"/>
    </location>
</feature>
<proteinExistence type="predicted"/>
<dbReference type="VEuPathDB" id="FungiDB:ASPTUDRAFT_409612"/>
<keyword evidence="3" id="KW-1185">Reference proteome</keyword>
<accession>A0A1L9NG67</accession>
<dbReference type="Proteomes" id="UP000184304">
    <property type="component" value="Unassembled WGS sequence"/>
</dbReference>
<dbReference type="AlphaFoldDB" id="A0A1L9NG67"/>
<dbReference type="EMBL" id="KV878180">
    <property type="protein sequence ID" value="OJI88243.1"/>
    <property type="molecule type" value="Genomic_DNA"/>
</dbReference>